<feature type="transmembrane region" description="Helical" evidence="13">
    <location>
        <begin position="12"/>
        <end position="31"/>
    </location>
</feature>
<keyword evidence="8" id="KW-0249">Electron transport</keyword>
<dbReference type="EMBL" id="PDWK01000125">
    <property type="protein sequence ID" value="KAF1684386.1"/>
    <property type="molecule type" value="Genomic_DNA"/>
</dbReference>
<feature type="domain" description="Cytochrome b561 bacterial/Ni-hydrogenase" evidence="14">
    <location>
        <begin position="8"/>
        <end position="176"/>
    </location>
</feature>
<dbReference type="SUPFAM" id="SSF81342">
    <property type="entry name" value="Transmembrane di-heme cytochromes"/>
    <property type="match status" value="1"/>
</dbReference>
<dbReference type="GO" id="GO:0005886">
    <property type="term" value="C:plasma membrane"/>
    <property type="evidence" value="ECO:0007669"/>
    <property type="project" value="UniProtKB-SubCell"/>
</dbReference>
<evidence type="ECO:0000256" key="10">
    <source>
        <dbReference type="ARBA" id="ARBA00023004"/>
    </source>
</evidence>
<dbReference type="RefSeq" id="WP_162125589.1">
    <property type="nucleotide sequence ID" value="NZ_PDWK01000125.1"/>
</dbReference>
<feature type="transmembrane region" description="Helical" evidence="13">
    <location>
        <begin position="88"/>
        <end position="111"/>
    </location>
</feature>
<evidence type="ECO:0000256" key="7">
    <source>
        <dbReference type="ARBA" id="ARBA00022723"/>
    </source>
</evidence>
<keyword evidence="10" id="KW-0408">Iron</keyword>
<feature type="transmembrane region" description="Helical" evidence="13">
    <location>
        <begin position="51"/>
        <end position="68"/>
    </location>
</feature>
<evidence type="ECO:0000256" key="4">
    <source>
        <dbReference type="ARBA" id="ARBA00022475"/>
    </source>
</evidence>
<evidence type="ECO:0000313" key="15">
    <source>
        <dbReference type="EMBL" id="KAF1684386.1"/>
    </source>
</evidence>
<dbReference type="Pfam" id="PF01292">
    <property type="entry name" value="Ni_hydr_CYTB"/>
    <property type="match status" value="1"/>
</dbReference>
<comment type="caution">
    <text evidence="15">The sequence shown here is derived from an EMBL/GenBank/DDBJ whole genome shotgun (WGS) entry which is preliminary data.</text>
</comment>
<dbReference type="GO" id="GO:0009055">
    <property type="term" value="F:electron transfer activity"/>
    <property type="evidence" value="ECO:0007669"/>
    <property type="project" value="InterPro"/>
</dbReference>
<organism evidence="15 16">
    <name type="scientific">Pseudoxanthomonas taiwanensis</name>
    <dbReference type="NCBI Taxonomy" id="176598"/>
    <lineage>
        <taxon>Bacteria</taxon>
        <taxon>Pseudomonadati</taxon>
        <taxon>Pseudomonadota</taxon>
        <taxon>Gammaproteobacteria</taxon>
        <taxon>Lysobacterales</taxon>
        <taxon>Lysobacteraceae</taxon>
        <taxon>Pseudoxanthomonas</taxon>
    </lineage>
</organism>
<dbReference type="InterPro" id="IPR011577">
    <property type="entry name" value="Cyt_b561_bac/Ni-Hgenase"/>
</dbReference>
<evidence type="ECO:0000256" key="2">
    <source>
        <dbReference type="ARBA" id="ARBA00004651"/>
    </source>
</evidence>
<sequence length="180" mass="19727">MTFQQQPRYRPSIIVLHWLTLVLLVAVYATMELRGLFPRGSATRELMKETHFLLGLAVFVLAWLRLALRATGATPPITPPLPLWQTVLSRVVALAMYGLMLAMPVIGYLMLNASGTAPSLGGCRLPLLVGADPALGERLAAWHGAIAMAGYGLVGLHTVAALYHHHVRQDDTLVRMSLRR</sequence>
<dbReference type="Proteomes" id="UP000717981">
    <property type="component" value="Unassembled WGS sequence"/>
</dbReference>
<keyword evidence="6 13" id="KW-0812">Transmembrane</keyword>
<dbReference type="GO" id="GO:0020037">
    <property type="term" value="F:heme binding"/>
    <property type="evidence" value="ECO:0007669"/>
    <property type="project" value="TreeGrafter"/>
</dbReference>
<dbReference type="GO" id="GO:0022904">
    <property type="term" value="P:respiratory electron transport chain"/>
    <property type="evidence" value="ECO:0007669"/>
    <property type="project" value="InterPro"/>
</dbReference>
<evidence type="ECO:0000256" key="1">
    <source>
        <dbReference type="ARBA" id="ARBA00001970"/>
    </source>
</evidence>
<evidence type="ECO:0000256" key="12">
    <source>
        <dbReference type="ARBA" id="ARBA00037975"/>
    </source>
</evidence>
<comment type="subcellular location">
    <subcellularLocation>
        <location evidence="2">Cell membrane</location>
        <topology evidence="2">Multi-pass membrane protein</topology>
    </subcellularLocation>
</comment>
<dbReference type="InterPro" id="IPR052168">
    <property type="entry name" value="Cytochrome_b561_oxidase"/>
</dbReference>
<reference evidence="15" key="1">
    <citation type="submission" date="2017-10" db="EMBL/GenBank/DDBJ databases">
        <title>Whole genome sequencing of members of genus Pseudoxanthomonas.</title>
        <authorList>
            <person name="Kumar S."/>
            <person name="Bansal K."/>
            <person name="Kaur A."/>
            <person name="Patil P."/>
            <person name="Sharma S."/>
            <person name="Patil P.B."/>
        </authorList>
    </citation>
    <scope>NUCLEOTIDE SEQUENCE</scope>
    <source>
        <strain evidence="15">DSM 22914</strain>
    </source>
</reference>
<keyword evidence="4" id="KW-1003">Cell membrane</keyword>
<evidence type="ECO:0000256" key="5">
    <source>
        <dbReference type="ARBA" id="ARBA00022617"/>
    </source>
</evidence>
<keyword evidence="16" id="KW-1185">Reference proteome</keyword>
<protein>
    <submittedName>
        <fullName evidence="15">Cytochrome B</fullName>
    </submittedName>
</protein>
<evidence type="ECO:0000256" key="11">
    <source>
        <dbReference type="ARBA" id="ARBA00023136"/>
    </source>
</evidence>
<dbReference type="OrthoDB" id="8589936at2"/>
<keyword evidence="5" id="KW-0349">Heme</keyword>
<dbReference type="InterPro" id="IPR016174">
    <property type="entry name" value="Di-haem_cyt_TM"/>
</dbReference>
<evidence type="ECO:0000259" key="14">
    <source>
        <dbReference type="Pfam" id="PF01292"/>
    </source>
</evidence>
<dbReference type="AlphaFoldDB" id="A0A921NTC4"/>
<evidence type="ECO:0000256" key="3">
    <source>
        <dbReference type="ARBA" id="ARBA00022448"/>
    </source>
</evidence>
<proteinExistence type="inferred from homology"/>
<evidence type="ECO:0000256" key="8">
    <source>
        <dbReference type="ARBA" id="ARBA00022982"/>
    </source>
</evidence>
<dbReference type="PANTHER" id="PTHR30529">
    <property type="entry name" value="CYTOCHROME B561"/>
    <property type="match status" value="1"/>
</dbReference>
<evidence type="ECO:0000313" key="16">
    <source>
        <dbReference type="Proteomes" id="UP000717981"/>
    </source>
</evidence>
<evidence type="ECO:0000256" key="6">
    <source>
        <dbReference type="ARBA" id="ARBA00022692"/>
    </source>
</evidence>
<evidence type="ECO:0000256" key="13">
    <source>
        <dbReference type="SAM" id="Phobius"/>
    </source>
</evidence>
<comment type="similarity">
    <text evidence="12">Belongs to the cytochrome b561 family.</text>
</comment>
<gene>
    <name evidence="15" type="ORF">CR938_14070</name>
</gene>
<keyword evidence="9 13" id="KW-1133">Transmembrane helix</keyword>
<keyword evidence="11 13" id="KW-0472">Membrane</keyword>
<feature type="transmembrane region" description="Helical" evidence="13">
    <location>
        <begin position="140"/>
        <end position="163"/>
    </location>
</feature>
<keyword evidence="7" id="KW-0479">Metal-binding</keyword>
<name>A0A921NTC4_9GAMM</name>
<accession>A0A921NTC4</accession>
<comment type="cofactor">
    <cofactor evidence="1">
        <name>heme b</name>
        <dbReference type="ChEBI" id="CHEBI:60344"/>
    </cofactor>
</comment>
<evidence type="ECO:0000256" key="9">
    <source>
        <dbReference type="ARBA" id="ARBA00022989"/>
    </source>
</evidence>
<dbReference type="GO" id="GO:0046872">
    <property type="term" value="F:metal ion binding"/>
    <property type="evidence" value="ECO:0007669"/>
    <property type="project" value="UniProtKB-KW"/>
</dbReference>
<keyword evidence="3" id="KW-0813">Transport</keyword>
<dbReference type="PANTHER" id="PTHR30529:SF3">
    <property type="entry name" value="CYTOCHROME B561 HOMOLOG 1"/>
    <property type="match status" value="1"/>
</dbReference>